<dbReference type="PROSITE" id="PS52008">
    <property type="entry name" value="GH81"/>
    <property type="match status" value="1"/>
</dbReference>
<dbReference type="Gene3D" id="2.70.98.30">
    <property type="entry name" value="Golgi alpha-mannosidase II, domain 4"/>
    <property type="match status" value="1"/>
</dbReference>
<keyword evidence="4" id="KW-1185">Reference proteome</keyword>
<sequence length="465" mass="51099">MGKPTNRITTNSCKQEFSKLEQTLAQTADDAVNCLKVLKGTLAEFDSRYKLFFINTSKFFMRSDIRAAKDTASELRSAAHQIAECEAPTESEITAARSAMHATSDVMNELVRVARMYDKKNFKSRGITGVVVGLFGGKEAPKKQSKGSNQGGMENKRVGSEGILRAPDTVEEVVTSTLCDCFSGFSTLQHQIATAEKSLSPQFSGNPNEAVFNEDAPWSVLAIVSTLLFAAAVFGVFKPGASTLRSATTVAPDKFDLFTPIFNAEAPPESLFNHTDAHKKLLPPKFLAAGLVGSRPIPTNDWWGNMIGATTEEDVVYPVWTNPYSVTPSIFMEPYGLTMNYPYTTRLFGGGLTGNGDAEMYYLHGQVPEFTFSATEFSNASHPIFEVFDWDDLSVQLRFLSREDSSKKFEATLASGMAFVTARYSGLTPRFQTVYNISTINGLDSTETVNRPLTNNRYVLQFNNG</sequence>
<evidence type="ECO:0000313" key="3">
    <source>
        <dbReference type="EMBL" id="POM61285.1"/>
    </source>
</evidence>
<comment type="caution">
    <text evidence="3">The sequence shown here is derived from an EMBL/GenBank/DDBJ whole genome shotgun (WGS) entry which is preliminary data.</text>
</comment>
<dbReference type="InterPro" id="IPR040451">
    <property type="entry name" value="GH81_N"/>
</dbReference>
<dbReference type="OrthoDB" id="103131at2759"/>
<gene>
    <name evidence="3" type="ORF">PHPALM_29720</name>
</gene>
<dbReference type="Pfam" id="PF03639">
    <property type="entry name" value="Glyco_hydro_81"/>
    <property type="match status" value="1"/>
</dbReference>
<protein>
    <submittedName>
        <fullName evidence="3">Endo-1,3(4)-beta-glucanase</fullName>
    </submittedName>
</protein>
<proteinExistence type="predicted"/>
<dbReference type="InterPro" id="IPR005200">
    <property type="entry name" value="Endo-beta-glucanase"/>
</dbReference>
<dbReference type="EMBL" id="NCKW01016115">
    <property type="protein sequence ID" value="POM61285.1"/>
    <property type="molecule type" value="Genomic_DNA"/>
</dbReference>
<organism evidence="3 4">
    <name type="scientific">Phytophthora palmivora</name>
    <dbReference type="NCBI Taxonomy" id="4796"/>
    <lineage>
        <taxon>Eukaryota</taxon>
        <taxon>Sar</taxon>
        <taxon>Stramenopiles</taxon>
        <taxon>Oomycota</taxon>
        <taxon>Peronosporomycetes</taxon>
        <taxon>Peronosporales</taxon>
        <taxon>Peronosporaceae</taxon>
        <taxon>Phytophthora</taxon>
    </lineage>
</organism>
<dbReference type="AlphaFoldDB" id="A0A2P4X6W0"/>
<evidence type="ECO:0000256" key="1">
    <source>
        <dbReference type="SAM" id="MobiDB-lite"/>
    </source>
</evidence>
<feature type="region of interest" description="Disordered" evidence="1">
    <location>
        <begin position="140"/>
        <end position="164"/>
    </location>
</feature>
<feature type="domain" description="Glycosyl hydrolase family 81 N-terminal" evidence="2">
    <location>
        <begin position="294"/>
        <end position="465"/>
    </location>
</feature>
<evidence type="ECO:0000259" key="2">
    <source>
        <dbReference type="Pfam" id="PF03639"/>
    </source>
</evidence>
<feature type="non-terminal residue" evidence="3">
    <location>
        <position position="465"/>
    </location>
</feature>
<accession>A0A2P4X6W0</accession>
<dbReference type="PANTHER" id="PTHR31983:SF0">
    <property type="entry name" value="GLUCAN ENDO-1,3-BETA-D-GLUCOSIDASE 2"/>
    <property type="match status" value="1"/>
</dbReference>
<evidence type="ECO:0000313" key="4">
    <source>
        <dbReference type="Proteomes" id="UP000237271"/>
    </source>
</evidence>
<dbReference type="PANTHER" id="PTHR31983">
    <property type="entry name" value="ENDO-1,3(4)-BETA-GLUCANASE 1"/>
    <property type="match status" value="1"/>
</dbReference>
<name>A0A2P4X6W0_9STRA</name>
<reference evidence="3 4" key="1">
    <citation type="journal article" date="2017" name="Genome Biol. Evol.">
        <title>Phytophthora megakarya and P. palmivora, closely related causal agents of cacao black pod rot, underwent increases in genome sizes and gene numbers by different mechanisms.</title>
        <authorList>
            <person name="Ali S.S."/>
            <person name="Shao J."/>
            <person name="Lary D.J."/>
            <person name="Kronmiller B."/>
            <person name="Shen D."/>
            <person name="Strem M.D."/>
            <person name="Amoako-Attah I."/>
            <person name="Akrofi A.Y."/>
            <person name="Begoude B.A."/>
            <person name="Ten Hoopen G.M."/>
            <person name="Coulibaly K."/>
            <person name="Kebe B.I."/>
            <person name="Melnick R.L."/>
            <person name="Guiltinan M.J."/>
            <person name="Tyler B.M."/>
            <person name="Meinhardt L.W."/>
            <person name="Bailey B.A."/>
        </authorList>
    </citation>
    <scope>NUCLEOTIDE SEQUENCE [LARGE SCALE GENOMIC DNA]</scope>
    <source>
        <strain evidence="4">sbr112.9</strain>
    </source>
</reference>
<dbReference type="Proteomes" id="UP000237271">
    <property type="component" value="Unassembled WGS sequence"/>
</dbReference>
<dbReference type="GO" id="GO:0052861">
    <property type="term" value="F:endo-1,3(4)-beta-glucanase activity"/>
    <property type="evidence" value="ECO:0007669"/>
    <property type="project" value="InterPro"/>
</dbReference>